<dbReference type="STRING" id="1855383.SAMN05216548_12013"/>
<sequence>MQVFAEFRFEGQIMADPNTQSLLAPDEPAPVMVEHENGASHFFLTSDHAGRLMPRSVGDLGVPESELGRHIAWDIGIWNVSKLMADAFDSFLVGQRYSRLVIDCNRDPSVASSMPEISEETVIPGNVGLNPGDRQARIDALFKPYHNRITGELDARKGADRETVLISMHSFTPVFKGFQRPWHVGILYNRDDRLAKIVMDLLERETGLVVGDNEPYQVSDLTDYTVPVHAERRGLPHVEVEIRQDLITDEAGQREWAERFIRILPQAYERFATDHPI</sequence>
<dbReference type="EMBL" id="FOFG01000020">
    <property type="protein sequence ID" value="SER47112.1"/>
    <property type="molecule type" value="Genomic_DNA"/>
</dbReference>
<dbReference type="SUPFAM" id="SSF53187">
    <property type="entry name" value="Zn-dependent exopeptidases"/>
    <property type="match status" value="1"/>
</dbReference>
<dbReference type="RefSeq" id="WP_238858422.1">
    <property type="nucleotide sequence ID" value="NZ_FOFG01000020.1"/>
</dbReference>
<dbReference type="AlphaFoldDB" id="A0A1H9PFX1"/>
<organism evidence="1 2">
    <name type="scientific">Faunimonas pinastri</name>
    <dbReference type="NCBI Taxonomy" id="1855383"/>
    <lineage>
        <taxon>Bacteria</taxon>
        <taxon>Pseudomonadati</taxon>
        <taxon>Pseudomonadota</taxon>
        <taxon>Alphaproteobacteria</taxon>
        <taxon>Hyphomicrobiales</taxon>
        <taxon>Afifellaceae</taxon>
        <taxon>Faunimonas</taxon>
    </lineage>
</organism>
<proteinExistence type="predicted"/>
<evidence type="ECO:0000313" key="2">
    <source>
        <dbReference type="Proteomes" id="UP000199647"/>
    </source>
</evidence>
<keyword evidence="2" id="KW-1185">Reference proteome</keyword>
<dbReference type="Gene3D" id="3.40.630.40">
    <property type="entry name" value="Zn-dependent exopeptidases"/>
    <property type="match status" value="1"/>
</dbReference>
<name>A0A1H9PFX1_9HYPH</name>
<protein>
    <submittedName>
        <fullName evidence="1">Predicted N-formylglutamate amidohydrolase</fullName>
    </submittedName>
</protein>
<evidence type="ECO:0000313" key="1">
    <source>
        <dbReference type="EMBL" id="SER47112.1"/>
    </source>
</evidence>
<dbReference type="Proteomes" id="UP000199647">
    <property type="component" value="Unassembled WGS sequence"/>
</dbReference>
<dbReference type="GO" id="GO:0016787">
    <property type="term" value="F:hydrolase activity"/>
    <property type="evidence" value="ECO:0007669"/>
    <property type="project" value="UniProtKB-KW"/>
</dbReference>
<dbReference type="InterPro" id="IPR007709">
    <property type="entry name" value="N-FG_amidohydro"/>
</dbReference>
<reference evidence="1 2" key="1">
    <citation type="submission" date="2016-10" db="EMBL/GenBank/DDBJ databases">
        <authorList>
            <person name="de Groot N.N."/>
        </authorList>
    </citation>
    <scope>NUCLEOTIDE SEQUENCE [LARGE SCALE GENOMIC DNA]</scope>
    <source>
        <strain evidence="1 2">A52C2</strain>
    </source>
</reference>
<dbReference type="InterPro" id="IPR011227">
    <property type="entry name" value="UCP029730"/>
</dbReference>
<dbReference type="Pfam" id="PF05013">
    <property type="entry name" value="FGase"/>
    <property type="match status" value="1"/>
</dbReference>
<keyword evidence="1" id="KW-0378">Hydrolase</keyword>
<dbReference type="PIRSF" id="PIRSF029730">
    <property type="entry name" value="UCP029730"/>
    <property type="match status" value="1"/>
</dbReference>
<gene>
    <name evidence="1" type="ORF">SAMN05216548_12013</name>
</gene>
<accession>A0A1H9PFX1</accession>